<evidence type="ECO:0000256" key="4">
    <source>
        <dbReference type="ARBA" id="ARBA00022801"/>
    </source>
</evidence>
<comment type="caution">
    <text evidence="8">The sequence shown here is derived from an EMBL/GenBank/DDBJ whole genome shotgun (WGS) entry which is preliminary data.</text>
</comment>
<comment type="cofactor">
    <cofactor evidence="1">
        <name>a divalent metal cation</name>
        <dbReference type="ChEBI" id="CHEBI:60240"/>
    </cofactor>
</comment>
<comment type="similarity">
    <text evidence="5">Belongs to the YicC/YloC family.</text>
</comment>
<organism evidence="8 9">
    <name type="scientific">Oceaniferula marina</name>
    <dbReference type="NCBI Taxonomy" id="2748318"/>
    <lineage>
        <taxon>Bacteria</taxon>
        <taxon>Pseudomonadati</taxon>
        <taxon>Verrucomicrobiota</taxon>
        <taxon>Verrucomicrobiia</taxon>
        <taxon>Verrucomicrobiales</taxon>
        <taxon>Verrucomicrobiaceae</taxon>
        <taxon>Oceaniferula</taxon>
    </lineage>
</organism>
<feature type="domain" description="Endoribonuclease YicC-like N-terminal" evidence="6">
    <location>
        <begin position="1"/>
        <end position="154"/>
    </location>
</feature>
<evidence type="ECO:0000313" key="9">
    <source>
        <dbReference type="Proteomes" id="UP000557872"/>
    </source>
</evidence>
<dbReference type="GO" id="GO:0004521">
    <property type="term" value="F:RNA endonuclease activity"/>
    <property type="evidence" value="ECO:0007669"/>
    <property type="project" value="InterPro"/>
</dbReference>
<dbReference type="InterPro" id="IPR013551">
    <property type="entry name" value="YicC-like_C"/>
</dbReference>
<keyword evidence="9" id="KW-1185">Reference proteome</keyword>
<protein>
    <submittedName>
        <fullName evidence="8">YicC family protein</fullName>
    </submittedName>
</protein>
<gene>
    <name evidence="8" type="ORF">HW115_15640</name>
</gene>
<dbReference type="PANTHER" id="PTHR30636:SF3">
    <property type="entry name" value="UPF0701 PROTEIN YICC"/>
    <property type="match status" value="1"/>
</dbReference>
<dbReference type="EMBL" id="JACBAZ010000008">
    <property type="protein sequence ID" value="NWK57055.1"/>
    <property type="molecule type" value="Genomic_DNA"/>
</dbReference>
<evidence type="ECO:0000256" key="2">
    <source>
        <dbReference type="ARBA" id="ARBA00022722"/>
    </source>
</evidence>
<dbReference type="PANTHER" id="PTHR30636">
    <property type="entry name" value="UPF0701 PROTEIN YICC"/>
    <property type="match status" value="1"/>
</dbReference>
<dbReference type="Pfam" id="PF08340">
    <property type="entry name" value="YicC-like_C"/>
    <property type="match status" value="1"/>
</dbReference>
<sequence>MHSMTGFGRAEYATTKLAARVEAASVNRKQGEIVVQMPRIYAELEASIRKLALNKLSRGRVTLNIQVEAPETASGAIQINSSRAKALEAAFTELSDILDRPIQPDASDFIKAPDIFDFDDQPIDPEEAWAAISPAVEEALDQLIAMRADEGRHLMTDIEQRICILENLSSEITIHAPAVIKKYKENLHRRLAETELEFDLNDERILKEIGLFADRCDISEEITRLQSHFEKFRQYLNSNEPVGRPLDFLCQELNREFNTIGSKANDATLAQLVVNAKTELEKIREQVQNIE</sequence>
<reference evidence="8 9" key="1">
    <citation type="submission" date="2020-07" db="EMBL/GenBank/DDBJ databases">
        <title>Roseicoccus Jingziensis gen. nov., sp. nov., isolated from coastal seawater.</title>
        <authorList>
            <person name="Feng X."/>
        </authorList>
    </citation>
    <scope>NUCLEOTIDE SEQUENCE [LARGE SCALE GENOMIC DNA]</scope>
    <source>
        <strain evidence="8 9">N1E253</strain>
    </source>
</reference>
<proteinExistence type="inferred from homology"/>
<feature type="domain" description="Endoribonuclease YicC-like C-terminal" evidence="7">
    <location>
        <begin position="175"/>
        <end position="291"/>
    </location>
</feature>
<dbReference type="Proteomes" id="UP000557872">
    <property type="component" value="Unassembled WGS sequence"/>
</dbReference>
<evidence type="ECO:0000256" key="1">
    <source>
        <dbReference type="ARBA" id="ARBA00001968"/>
    </source>
</evidence>
<evidence type="ECO:0000259" key="7">
    <source>
        <dbReference type="Pfam" id="PF08340"/>
    </source>
</evidence>
<dbReference type="Pfam" id="PF03755">
    <property type="entry name" value="YicC-like_N"/>
    <property type="match status" value="1"/>
</dbReference>
<evidence type="ECO:0000259" key="6">
    <source>
        <dbReference type="Pfam" id="PF03755"/>
    </source>
</evidence>
<dbReference type="InterPro" id="IPR013527">
    <property type="entry name" value="YicC-like_N"/>
</dbReference>
<name>A0A851GPK7_9BACT</name>
<keyword evidence="4" id="KW-0378">Hydrolase</keyword>
<dbReference type="InterPro" id="IPR005229">
    <property type="entry name" value="YicC/YloC-like"/>
</dbReference>
<evidence type="ECO:0000256" key="5">
    <source>
        <dbReference type="ARBA" id="ARBA00035648"/>
    </source>
</evidence>
<accession>A0A851GPK7</accession>
<evidence type="ECO:0000313" key="8">
    <source>
        <dbReference type="EMBL" id="NWK57055.1"/>
    </source>
</evidence>
<evidence type="ECO:0000256" key="3">
    <source>
        <dbReference type="ARBA" id="ARBA00022759"/>
    </source>
</evidence>
<dbReference type="NCBIfam" id="TIGR00255">
    <property type="entry name" value="YicC/YloC family endoribonuclease"/>
    <property type="match status" value="1"/>
</dbReference>
<keyword evidence="3" id="KW-0255">Endonuclease</keyword>
<dbReference type="AlphaFoldDB" id="A0A851GPK7"/>
<keyword evidence="2" id="KW-0540">Nuclease</keyword>
<dbReference type="GO" id="GO:0016787">
    <property type="term" value="F:hydrolase activity"/>
    <property type="evidence" value="ECO:0007669"/>
    <property type="project" value="UniProtKB-KW"/>
</dbReference>